<organism evidence="2 3">
    <name type="scientific">Bradyrhizobium oligotrophicum S58</name>
    <dbReference type="NCBI Taxonomy" id="1245469"/>
    <lineage>
        <taxon>Bacteria</taxon>
        <taxon>Pseudomonadati</taxon>
        <taxon>Pseudomonadota</taxon>
        <taxon>Alphaproteobacteria</taxon>
        <taxon>Hyphomicrobiales</taxon>
        <taxon>Nitrobacteraceae</taxon>
        <taxon>Bradyrhizobium</taxon>
    </lineage>
</organism>
<proteinExistence type="predicted"/>
<reference evidence="2 3" key="1">
    <citation type="journal article" date="2013" name="Appl. Environ. Microbiol.">
        <title>Genome analysis suggests that the soil oligotrophic bacterium Agromonas oligotrophica (Bradyrhizobium oligotrophicum) is a nitrogen-fixing symbiont of Aeschynomene indica.</title>
        <authorList>
            <person name="Okubo T."/>
            <person name="Fukushima S."/>
            <person name="Itakura M."/>
            <person name="Oshima K."/>
            <person name="Longtonglang A."/>
            <person name="Teaumroong N."/>
            <person name="Mitsui H."/>
            <person name="Hattori M."/>
            <person name="Hattori R."/>
            <person name="Hattori T."/>
            <person name="Minamisawa K."/>
        </authorList>
    </citation>
    <scope>NUCLEOTIDE SEQUENCE [LARGE SCALE GENOMIC DNA]</scope>
    <source>
        <strain evidence="2 3">S58</strain>
    </source>
</reference>
<name>M4ZA04_9BRAD</name>
<evidence type="ECO:0000313" key="2">
    <source>
        <dbReference type="EMBL" id="BAM90544.1"/>
    </source>
</evidence>
<keyword evidence="3" id="KW-1185">Reference proteome</keyword>
<dbReference type="Proteomes" id="UP000011841">
    <property type="component" value="Chromosome"/>
</dbReference>
<dbReference type="GeneID" id="301818342"/>
<dbReference type="AlphaFoldDB" id="M4ZA04"/>
<feature type="signal peptide" evidence="1">
    <location>
        <begin position="1"/>
        <end position="20"/>
    </location>
</feature>
<gene>
    <name evidence="2" type="ORF">S58_45590</name>
</gene>
<evidence type="ECO:0000256" key="1">
    <source>
        <dbReference type="SAM" id="SignalP"/>
    </source>
</evidence>
<protein>
    <submittedName>
        <fullName evidence="2">Uncharacterized protein</fullName>
    </submittedName>
</protein>
<sequence length="84" mass="8751">MMLRGTVALGLLLASLDAGFAASPPGSLRHVSCVVIRYYVAKYSAPAAETWARSRGATDAEIETARQCLKGSSPIQAAAQVTAQ</sequence>
<evidence type="ECO:0000313" key="3">
    <source>
        <dbReference type="Proteomes" id="UP000011841"/>
    </source>
</evidence>
<accession>M4ZA04</accession>
<keyword evidence="1" id="KW-0732">Signal</keyword>
<dbReference type="HOGENOM" id="CLU_186632_0_0_5"/>
<dbReference type="PATRIC" id="fig|1245469.3.peg.4666"/>
<dbReference type="KEGG" id="aol:S58_45590"/>
<dbReference type="EMBL" id="AP012603">
    <property type="protein sequence ID" value="BAM90544.1"/>
    <property type="molecule type" value="Genomic_DNA"/>
</dbReference>
<feature type="chain" id="PRO_5004062164" evidence="1">
    <location>
        <begin position="21"/>
        <end position="84"/>
    </location>
</feature>
<dbReference type="eggNOG" id="ENOG503003B">
    <property type="taxonomic scope" value="Bacteria"/>
</dbReference>
<dbReference type="RefSeq" id="WP_015667635.1">
    <property type="nucleotide sequence ID" value="NC_020453.1"/>
</dbReference>